<dbReference type="PRINTS" id="PR00111">
    <property type="entry name" value="ABHYDROLASE"/>
</dbReference>
<dbReference type="InterPro" id="IPR022742">
    <property type="entry name" value="Hydrolase_4"/>
</dbReference>
<proteinExistence type="predicted"/>
<keyword evidence="3" id="KW-1185">Reference proteome</keyword>
<dbReference type="Gene3D" id="3.40.50.1820">
    <property type="entry name" value="alpha/beta hydrolase"/>
    <property type="match status" value="1"/>
</dbReference>
<dbReference type="RefSeq" id="WP_019597784.1">
    <property type="nucleotide sequence ID" value="NZ_FNQC01000007.1"/>
</dbReference>
<dbReference type="Pfam" id="PF12146">
    <property type="entry name" value="Hydrolase_4"/>
    <property type="match status" value="1"/>
</dbReference>
<dbReference type="EMBL" id="FNQC01000007">
    <property type="protein sequence ID" value="SDZ20243.1"/>
    <property type="molecule type" value="Genomic_DNA"/>
</dbReference>
<accession>A0A1H3R411</accession>
<protein>
    <submittedName>
        <fullName evidence="2">Lysophospholipase, alpha-beta hydrolase superfamily</fullName>
    </submittedName>
</protein>
<gene>
    <name evidence="2" type="ORF">SAMN05444412_107169</name>
</gene>
<sequence>MKHLETEYTTHDGIKLYLQAWLPEVPKAAVLIVHGLGEHSGRYMHFAEKLASHHISVFTFDGRGHGKSSLPSPTAYFENYEDYLKDIDALFGKVKGFAGSIPSFIFGHSMGGGLVTSYVVNYQPDARGIVLSAAALMPAENVSKILIAASAWISKLAPKLKVLKLDSKMVSRDQEEVRKYDEDPLVYHQAVAARTAYEILRMMGQVEEKMPSFTLPILILHGTDDKLINPKGSDLLYGKISSQDKNLIKYPGLYHELLNEFEKEQIMDEILIWIEKRLN</sequence>
<evidence type="ECO:0000259" key="1">
    <source>
        <dbReference type="Pfam" id="PF12146"/>
    </source>
</evidence>
<dbReference type="InterPro" id="IPR051044">
    <property type="entry name" value="MAG_DAG_Lipase"/>
</dbReference>
<evidence type="ECO:0000313" key="3">
    <source>
        <dbReference type="Proteomes" id="UP000199663"/>
    </source>
</evidence>
<comment type="caution">
    <text evidence="2">The sequence shown here is derived from an EMBL/GenBank/DDBJ whole genome shotgun (WGS) entry which is preliminary data.</text>
</comment>
<dbReference type="PANTHER" id="PTHR11614">
    <property type="entry name" value="PHOSPHOLIPASE-RELATED"/>
    <property type="match status" value="1"/>
</dbReference>
<keyword evidence="2" id="KW-0378">Hydrolase</keyword>
<reference evidence="2 3" key="1">
    <citation type="submission" date="2016-10" db="EMBL/GenBank/DDBJ databases">
        <authorList>
            <person name="Varghese N."/>
            <person name="Submissions S."/>
        </authorList>
    </citation>
    <scope>NUCLEOTIDE SEQUENCE [LARGE SCALE GENOMIC DNA]</scope>
    <source>
        <strain evidence="2 3">DSM 17997</strain>
    </source>
</reference>
<dbReference type="InterPro" id="IPR029058">
    <property type="entry name" value="AB_hydrolase_fold"/>
</dbReference>
<evidence type="ECO:0000313" key="2">
    <source>
        <dbReference type="EMBL" id="SDZ20243.1"/>
    </source>
</evidence>
<name>A0A1H3R411_9BACT</name>
<dbReference type="Proteomes" id="UP000199663">
    <property type="component" value="Unassembled WGS sequence"/>
</dbReference>
<dbReference type="SUPFAM" id="SSF53474">
    <property type="entry name" value="alpha/beta-Hydrolases"/>
    <property type="match status" value="1"/>
</dbReference>
<dbReference type="InterPro" id="IPR000073">
    <property type="entry name" value="AB_hydrolase_1"/>
</dbReference>
<dbReference type="GO" id="GO:0016787">
    <property type="term" value="F:hydrolase activity"/>
    <property type="evidence" value="ECO:0007669"/>
    <property type="project" value="UniProtKB-KW"/>
</dbReference>
<feature type="domain" description="Serine aminopeptidase S33" evidence="1">
    <location>
        <begin position="26"/>
        <end position="260"/>
    </location>
</feature>
<organism evidence="2 3">
    <name type="scientific">Rhodonellum ikkaensis</name>
    <dbReference type="NCBI Taxonomy" id="336829"/>
    <lineage>
        <taxon>Bacteria</taxon>
        <taxon>Pseudomonadati</taxon>
        <taxon>Bacteroidota</taxon>
        <taxon>Cytophagia</taxon>
        <taxon>Cytophagales</taxon>
        <taxon>Cytophagaceae</taxon>
        <taxon>Rhodonellum</taxon>
    </lineage>
</organism>